<feature type="compositionally biased region" description="Basic and acidic residues" evidence="1">
    <location>
        <begin position="217"/>
        <end position="227"/>
    </location>
</feature>
<accession>A0A3P7NAB7</accession>
<protein>
    <submittedName>
        <fullName evidence="2">Uncharacterized protein</fullName>
    </submittedName>
</protein>
<sequence>MYAKLPTPVFMMTLHELGHLHAQPRSASEISNCHRVFIFCGVLIDRFATLIGLVAYGSESEAESDTADEVTAPSEGKVAPTATSPQGEQTPPPEVSAAEEATAKTVEASERGKSSESAPVATATQSSSAASKSEKKSAKVSEKAPNVKTPSHEPVEKSASVQTPKKSSSKQTPAKEKTSIPHSRSHRDDERADKKSKTKQEEEEEEKKKKKKTHSVSRKEDVSPQRDRSRRHHRGGPPPHPPRRLPLLQSPLTTNVPGRVTIGHPDVVLDGGRDRGVLVAVTIITIIGLVTTIVEITADHDDTPHLLRLHLQRLAPVADPHADRAVMQVPAVNSVQTNSRTHARTCGRVDLPSYLPIYTYFYLSFSG</sequence>
<organism evidence="2 3">
    <name type="scientific">Dibothriocephalus latus</name>
    <name type="common">Fish tapeworm</name>
    <name type="synonym">Diphyllobothrium latum</name>
    <dbReference type="NCBI Taxonomy" id="60516"/>
    <lineage>
        <taxon>Eukaryota</taxon>
        <taxon>Metazoa</taxon>
        <taxon>Spiralia</taxon>
        <taxon>Lophotrochozoa</taxon>
        <taxon>Platyhelminthes</taxon>
        <taxon>Cestoda</taxon>
        <taxon>Eucestoda</taxon>
        <taxon>Diphyllobothriidea</taxon>
        <taxon>Diphyllobothriidae</taxon>
        <taxon>Dibothriocephalus</taxon>
    </lineage>
</organism>
<evidence type="ECO:0000313" key="3">
    <source>
        <dbReference type="Proteomes" id="UP000281553"/>
    </source>
</evidence>
<feature type="compositionally biased region" description="Low complexity" evidence="1">
    <location>
        <begin position="117"/>
        <end position="131"/>
    </location>
</feature>
<keyword evidence="3" id="KW-1185">Reference proteome</keyword>
<feature type="compositionally biased region" description="Low complexity" evidence="1">
    <location>
        <begin position="95"/>
        <end position="106"/>
    </location>
</feature>
<dbReference type="Proteomes" id="UP000281553">
    <property type="component" value="Unassembled WGS sequence"/>
</dbReference>
<proteinExistence type="predicted"/>
<name>A0A3P7NAB7_DIBLA</name>
<dbReference type="AlphaFoldDB" id="A0A3P7NAB7"/>
<feature type="region of interest" description="Disordered" evidence="1">
    <location>
        <begin position="59"/>
        <end position="259"/>
    </location>
</feature>
<feature type="compositionally biased region" description="Basic and acidic residues" evidence="1">
    <location>
        <begin position="132"/>
        <end position="142"/>
    </location>
</feature>
<dbReference type="EMBL" id="UYRU01082117">
    <property type="protein sequence ID" value="VDN32408.1"/>
    <property type="molecule type" value="Genomic_DNA"/>
</dbReference>
<feature type="compositionally biased region" description="Polar residues" evidence="1">
    <location>
        <begin position="159"/>
        <end position="172"/>
    </location>
</feature>
<evidence type="ECO:0000313" key="2">
    <source>
        <dbReference type="EMBL" id="VDN32408.1"/>
    </source>
</evidence>
<gene>
    <name evidence="2" type="ORF">DILT_LOCUS15977</name>
</gene>
<reference evidence="2 3" key="1">
    <citation type="submission" date="2018-11" db="EMBL/GenBank/DDBJ databases">
        <authorList>
            <consortium name="Pathogen Informatics"/>
        </authorList>
    </citation>
    <scope>NUCLEOTIDE SEQUENCE [LARGE SCALE GENOMIC DNA]</scope>
</reference>
<feature type="compositionally biased region" description="Basic and acidic residues" evidence="1">
    <location>
        <begin position="186"/>
        <end position="200"/>
    </location>
</feature>
<evidence type="ECO:0000256" key="1">
    <source>
        <dbReference type="SAM" id="MobiDB-lite"/>
    </source>
</evidence>